<dbReference type="Proteomes" id="UP001140453">
    <property type="component" value="Unassembled WGS sequence"/>
</dbReference>
<dbReference type="Gene3D" id="3.40.50.200">
    <property type="entry name" value="Peptidase S8/S53 domain"/>
    <property type="match status" value="1"/>
</dbReference>
<keyword evidence="3 5" id="KW-0378">Hydrolase</keyword>
<dbReference type="FunFam" id="3.40.50.200:FF:000007">
    <property type="entry name" value="Subtilisin-like serine protease"/>
    <property type="match status" value="1"/>
</dbReference>
<reference evidence="9" key="1">
    <citation type="submission" date="2022-10" db="EMBL/GenBank/DDBJ databases">
        <title>Tapping the CABI collections for fungal endophytes: first genome assemblies for Collariella, Neodidymelliopsis, Ascochyta clinopodiicola, Didymella pomorum, Didymosphaeria variabile, Neocosmospora piperis and Neocucurbitaria cava.</title>
        <authorList>
            <person name="Hill R."/>
        </authorList>
    </citation>
    <scope>NUCLEOTIDE SEQUENCE</scope>
    <source>
        <strain evidence="9">IMI 355082</strain>
    </source>
</reference>
<name>A0A9W8YXT6_9PEZI</name>
<dbReference type="PROSITE" id="PS00137">
    <property type="entry name" value="SUBTILASE_HIS"/>
    <property type="match status" value="1"/>
</dbReference>
<dbReference type="PRINTS" id="PR00723">
    <property type="entry name" value="SUBTILISIN"/>
</dbReference>
<dbReference type="InterPro" id="IPR036852">
    <property type="entry name" value="Peptidase_S8/S53_dom_sf"/>
</dbReference>
<feature type="active site" description="Charge relay system" evidence="5">
    <location>
        <position position="215"/>
    </location>
</feature>
<dbReference type="PANTHER" id="PTHR43806:SF11">
    <property type="entry name" value="CEREVISIN-RELATED"/>
    <property type="match status" value="1"/>
</dbReference>
<feature type="chain" id="PRO_5040922389" description="Peptidase S8/S53 domain-containing protein" evidence="7">
    <location>
        <begin position="21"/>
        <end position="429"/>
    </location>
</feature>
<proteinExistence type="inferred from homology"/>
<dbReference type="InterPro" id="IPR022398">
    <property type="entry name" value="Peptidase_S8_His-AS"/>
</dbReference>
<dbReference type="PROSITE" id="PS00136">
    <property type="entry name" value="SUBTILASE_ASP"/>
    <property type="match status" value="1"/>
</dbReference>
<evidence type="ECO:0000256" key="2">
    <source>
        <dbReference type="ARBA" id="ARBA00022670"/>
    </source>
</evidence>
<dbReference type="CDD" id="cd04077">
    <property type="entry name" value="Peptidases_S8_PCSK9_ProteinaseK_like"/>
    <property type="match status" value="1"/>
</dbReference>
<dbReference type="PROSITE" id="PS00138">
    <property type="entry name" value="SUBTILASE_SER"/>
    <property type="match status" value="1"/>
</dbReference>
<dbReference type="GO" id="GO:0004252">
    <property type="term" value="F:serine-type endopeptidase activity"/>
    <property type="evidence" value="ECO:0007669"/>
    <property type="project" value="UniProtKB-UniRule"/>
</dbReference>
<evidence type="ECO:0000256" key="5">
    <source>
        <dbReference type="PROSITE-ProRule" id="PRU01240"/>
    </source>
</evidence>
<keyword evidence="7" id="KW-0732">Signal</keyword>
<dbReference type="InterPro" id="IPR023828">
    <property type="entry name" value="Peptidase_S8_Ser-AS"/>
</dbReference>
<dbReference type="EMBL" id="JAPEVB010000002">
    <property type="protein sequence ID" value="KAJ4393876.1"/>
    <property type="molecule type" value="Genomic_DNA"/>
</dbReference>
<dbReference type="SUPFAM" id="SSF52743">
    <property type="entry name" value="Subtilisin-like"/>
    <property type="match status" value="1"/>
</dbReference>
<dbReference type="GO" id="GO:0006508">
    <property type="term" value="P:proteolysis"/>
    <property type="evidence" value="ECO:0007669"/>
    <property type="project" value="UniProtKB-KW"/>
</dbReference>
<evidence type="ECO:0000256" key="6">
    <source>
        <dbReference type="RuleBase" id="RU003355"/>
    </source>
</evidence>
<keyword evidence="10" id="KW-1185">Reference proteome</keyword>
<dbReference type="PANTHER" id="PTHR43806">
    <property type="entry name" value="PEPTIDASE S8"/>
    <property type="match status" value="1"/>
</dbReference>
<dbReference type="PROSITE" id="PS51892">
    <property type="entry name" value="SUBTILASE"/>
    <property type="match status" value="1"/>
</dbReference>
<dbReference type="InterPro" id="IPR050131">
    <property type="entry name" value="Peptidase_S8_subtilisin-like"/>
</dbReference>
<dbReference type="InterPro" id="IPR000209">
    <property type="entry name" value="Peptidase_S8/S53_dom"/>
</dbReference>
<evidence type="ECO:0000256" key="7">
    <source>
        <dbReference type="SAM" id="SignalP"/>
    </source>
</evidence>
<feature type="signal peptide" evidence="7">
    <location>
        <begin position="1"/>
        <end position="20"/>
    </location>
</feature>
<keyword evidence="4 5" id="KW-0720">Serine protease</keyword>
<dbReference type="Gene3D" id="3.30.70.80">
    <property type="entry name" value="Peptidase S8 propeptide/proteinase inhibitor I9"/>
    <property type="match status" value="1"/>
</dbReference>
<dbReference type="InterPro" id="IPR015500">
    <property type="entry name" value="Peptidase_S8_subtilisin-rel"/>
</dbReference>
<dbReference type="SUPFAM" id="SSF54897">
    <property type="entry name" value="Protease propeptides/inhibitors"/>
    <property type="match status" value="1"/>
</dbReference>
<sequence>MTSSIFLLPIFSLVFAIVAGLPAPADPTGPQIDERGEVWGLGVPIKNADVVDIIPNSYIVVYNDSCDDAMVANHQAKWMKTLAARNIGKRSPIDNRSISTQVQTFSIGTLRAMALDADDKSAIEINADEEVSYIEADAYMKINTLVRQSPATTGLARLSAGAAGATDYVFDDSAGQGIMAFIVDTGLMANHTEFEGRAVQAFNAVNNVDTDENGHGSHVAGTIGGATFGVAKKVSLVGVKVLDAQGAGTNSRVLAGMNFVAQTVQQRGLAGKSVMNMSLGGGRSGAINSAINAIRAAGCVPVVAAGNENVDAANDSPASAPGAITVGAIDQTTDARASFSNFGQAVDVFAPGVKVQSVGIKSTTSTATLSGTSMASPHVAGLVAYMMALENITNVDAVAERIKGLAASTNTTVRGNAQLTTGLIAFNGV</sequence>
<gene>
    <name evidence="9" type="ORF">N0V93_003092</name>
</gene>
<dbReference type="OrthoDB" id="206201at2759"/>
<comment type="caution">
    <text evidence="9">The sequence shown here is derived from an EMBL/GenBank/DDBJ whole genome shotgun (WGS) entry which is preliminary data.</text>
</comment>
<dbReference type="InterPro" id="IPR023827">
    <property type="entry name" value="Peptidase_S8_Asp-AS"/>
</dbReference>
<protein>
    <recommendedName>
        <fullName evidence="8">Peptidase S8/S53 domain-containing protein</fullName>
    </recommendedName>
</protein>
<dbReference type="AlphaFoldDB" id="A0A9W8YXT6"/>
<comment type="similarity">
    <text evidence="1 5 6">Belongs to the peptidase S8 family.</text>
</comment>
<evidence type="ECO:0000256" key="4">
    <source>
        <dbReference type="ARBA" id="ARBA00022825"/>
    </source>
</evidence>
<evidence type="ECO:0000256" key="1">
    <source>
        <dbReference type="ARBA" id="ARBA00011073"/>
    </source>
</evidence>
<keyword evidence="2 5" id="KW-0645">Protease</keyword>
<evidence type="ECO:0000256" key="3">
    <source>
        <dbReference type="ARBA" id="ARBA00022801"/>
    </source>
</evidence>
<evidence type="ECO:0000313" key="10">
    <source>
        <dbReference type="Proteomes" id="UP001140453"/>
    </source>
</evidence>
<feature type="active site" description="Charge relay system" evidence="5">
    <location>
        <position position="373"/>
    </location>
</feature>
<accession>A0A9W8YXT6</accession>
<dbReference type="InterPro" id="IPR034193">
    <property type="entry name" value="PCSK9_ProteinaseK-like"/>
</dbReference>
<dbReference type="Pfam" id="PF00082">
    <property type="entry name" value="Peptidase_S8"/>
    <property type="match status" value="1"/>
</dbReference>
<feature type="active site" description="Charge relay system" evidence="5">
    <location>
        <position position="184"/>
    </location>
</feature>
<evidence type="ECO:0000313" key="9">
    <source>
        <dbReference type="EMBL" id="KAJ4393876.1"/>
    </source>
</evidence>
<feature type="domain" description="Peptidase S8/S53" evidence="8">
    <location>
        <begin position="176"/>
        <end position="406"/>
    </location>
</feature>
<dbReference type="InterPro" id="IPR037045">
    <property type="entry name" value="S8pro/Inhibitor_I9_sf"/>
</dbReference>
<evidence type="ECO:0000259" key="8">
    <source>
        <dbReference type="Pfam" id="PF00082"/>
    </source>
</evidence>
<organism evidence="9 10">
    <name type="scientific">Gnomoniopsis smithogilvyi</name>
    <dbReference type="NCBI Taxonomy" id="1191159"/>
    <lineage>
        <taxon>Eukaryota</taxon>
        <taxon>Fungi</taxon>
        <taxon>Dikarya</taxon>
        <taxon>Ascomycota</taxon>
        <taxon>Pezizomycotina</taxon>
        <taxon>Sordariomycetes</taxon>
        <taxon>Sordariomycetidae</taxon>
        <taxon>Diaporthales</taxon>
        <taxon>Gnomoniaceae</taxon>
        <taxon>Gnomoniopsis</taxon>
    </lineage>
</organism>